<evidence type="ECO:0000313" key="2">
    <source>
        <dbReference type="Proteomes" id="UP000238365"/>
    </source>
</evidence>
<evidence type="ECO:0000313" key="1">
    <source>
        <dbReference type="EMBL" id="AUX93782.1"/>
    </source>
</evidence>
<dbReference type="Proteomes" id="UP000238365">
    <property type="component" value="Chromosome"/>
</dbReference>
<proteinExistence type="predicted"/>
<name>A0A2L0IH79_9GAMM</name>
<dbReference type="AlphaFoldDB" id="A0A2L0IH79"/>
<dbReference type="EMBL" id="CP026377">
    <property type="protein sequence ID" value="AUX93782.1"/>
    <property type="molecule type" value="Genomic_DNA"/>
</dbReference>
<protein>
    <submittedName>
        <fullName evidence="1">Uncharacterized protein</fullName>
    </submittedName>
</protein>
<reference evidence="1 2" key="1">
    <citation type="submission" date="2018-01" db="EMBL/GenBank/DDBJ databases">
        <title>Complete and assembled Genome of Pantoea gaviniae DSM22758T.</title>
        <authorList>
            <person name="Stevens M.J.A."/>
            <person name="Zurfluh K."/>
            <person name="Stephan R."/>
        </authorList>
    </citation>
    <scope>NUCLEOTIDE SEQUENCE [LARGE SCALE GENOMIC DNA]</scope>
    <source>
        <strain evidence="1 2">DSM 22758</strain>
    </source>
</reference>
<dbReference type="RefSeq" id="WP_104957623.1">
    <property type="nucleotide sequence ID" value="NZ_CP026377.1"/>
</dbReference>
<organism evidence="1 2">
    <name type="scientific">Mixta gaviniae</name>
    <dbReference type="NCBI Taxonomy" id="665914"/>
    <lineage>
        <taxon>Bacteria</taxon>
        <taxon>Pseudomonadati</taxon>
        <taxon>Pseudomonadota</taxon>
        <taxon>Gammaproteobacteria</taxon>
        <taxon>Enterobacterales</taxon>
        <taxon>Erwiniaceae</taxon>
        <taxon>Mixta</taxon>
    </lineage>
</organism>
<sequence>MPVSTSSLNIRVTTTTDYKTDNTKALQALLQQATHVIIDTVINLDDQIKTAFEGQVIEVTKTGEIRPIGEKMKTHLMIVLKHSNCKILNLHSSNPQLLQSNLVSNKGGGRQGTIDIQAGFCLIQGCTMMNQVNAVIAVRTIASMAHVF</sequence>
<keyword evidence="2" id="KW-1185">Reference proteome</keyword>
<dbReference type="KEGG" id="pgz:C2E15_12310"/>
<gene>
    <name evidence="1" type="ORF">C2E15_12310</name>
</gene>
<accession>A0A2L0IH79</accession>